<feature type="compositionally biased region" description="Polar residues" evidence="7">
    <location>
        <begin position="635"/>
        <end position="648"/>
    </location>
</feature>
<reference evidence="9" key="1">
    <citation type="submission" date="2021-01" db="EMBL/GenBank/DDBJ databases">
        <authorList>
            <person name="Corre E."/>
            <person name="Pelletier E."/>
            <person name="Niang G."/>
            <person name="Scheremetjew M."/>
            <person name="Finn R."/>
            <person name="Kale V."/>
            <person name="Holt S."/>
            <person name="Cochrane G."/>
            <person name="Meng A."/>
            <person name="Brown T."/>
            <person name="Cohen L."/>
        </authorList>
    </citation>
    <scope>NUCLEOTIDE SEQUENCE</scope>
    <source>
        <strain evidence="9">SAG 11-49</strain>
    </source>
</reference>
<keyword evidence="5" id="KW-0418">Kinase</keyword>
<dbReference type="AlphaFoldDB" id="A0A7S0RME0"/>
<dbReference type="InterPro" id="IPR008271">
    <property type="entry name" value="Ser/Thr_kinase_AS"/>
</dbReference>
<feature type="compositionally biased region" description="Basic and acidic residues" evidence="7">
    <location>
        <begin position="550"/>
        <end position="575"/>
    </location>
</feature>
<keyword evidence="3" id="KW-0808">Transferase</keyword>
<gene>
    <name evidence="9" type="ORF">CLEI1391_LOCUS9866</name>
</gene>
<feature type="compositionally biased region" description="Acidic residues" evidence="7">
    <location>
        <begin position="177"/>
        <end position="191"/>
    </location>
</feature>
<feature type="region of interest" description="Disordered" evidence="7">
    <location>
        <begin position="169"/>
        <end position="281"/>
    </location>
</feature>
<feature type="compositionally biased region" description="Low complexity" evidence="7">
    <location>
        <begin position="576"/>
        <end position="602"/>
    </location>
</feature>
<feature type="compositionally biased region" description="Basic and acidic residues" evidence="7">
    <location>
        <begin position="272"/>
        <end position="281"/>
    </location>
</feature>
<accession>A0A7S0RME0</accession>
<dbReference type="PANTHER" id="PTHR24058">
    <property type="entry name" value="DUAL SPECIFICITY PROTEIN KINASE"/>
    <property type="match status" value="1"/>
</dbReference>
<dbReference type="InterPro" id="IPR011009">
    <property type="entry name" value="Kinase-like_dom_sf"/>
</dbReference>
<evidence type="ECO:0000256" key="2">
    <source>
        <dbReference type="ARBA" id="ARBA00022553"/>
    </source>
</evidence>
<dbReference type="SMART" id="SM00220">
    <property type="entry name" value="S_TKc"/>
    <property type="match status" value="1"/>
</dbReference>
<dbReference type="CDD" id="cd14133">
    <property type="entry name" value="PKc_DYRK_like"/>
    <property type="match status" value="1"/>
</dbReference>
<dbReference type="FunFam" id="1.10.510.10:FF:000380">
    <property type="entry name" value="Serine/threonine-protein kinase ppk15"/>
    <property type="match status" value="1"/>
</dbReference>
<name>A0A7S0RME0_9CHLO</name>
<dbReference type="SUPFAM" id="SSF56112">
    <property type="entry name" value="Protein kinase-like (PK-like)"/>
    <property type="match status" value="1"/>
</dbReference>
<dbReference type="GO" id="GO:0005524">
    <property type="term" value="F:ATP binding"/>
    <property type="evidence" value="ECO:0007669"/>
    <property type="project" value="UniProtKB-KW"/>
</dbReference>
<evidence type="ECO:0000313" key="9">
    <source>
        <dbReference type="EMBL" id="CAD8680961.1"/>
    </source>
</evidence>
<evidence type="ECO:0000256" key="1">
    <source>
        <dbReference type="ARBA" id="ARBA00022527"/>
    </source>
</evidence>
<evidence type="ECO:0000256" key="7">
    <source>
        <dbReference type="SAM" id="MobiDB-lite"/>
    </source>
</evidence>
<feature type="compositionally biased region" description="Polar residues" evidence="7">
    <location>
        <begin position="517"/>
        <end position="536"/>
    </location>
</feature>
<feature type="compositionally biased region" description="Acidic residues" evidence="7">
    <location>
        <begin position="696"/>
        <end position="706"/>
    </location>
</feature>
<feature type="compositionally biased region" description="Low complexity" evidence="7">
    <location>
        <begin position="537"/>
        <end position="549"/>
    </location>
</feature>
<feature type="compositionally biased region" description="Pro residues" evidence="7">
    <location>
        <begin position="395"/>
        <end position="405"/>
    </location>
</feature>
<dbReference type="EMBL" id="HBFB01017600">
    <property type="protein sequence ID" value="CAD8680961.1"/>
    <property type="molecule type" value="Transcribed_RNA"/>
</dbReference>
<evidence type="ECO:0000256" key="6">
    <source>
        <dbReference type="ARBA" id="ARBA00022840"/>
    </source>
</evidence>
<feature type="compositionally biased region" description="Polar residues" evidence="7">
    <location>
        <begin position="444"/>
        <end position="459"/>
    </location>
</feature>
<sequence>MEPAVDSAVPDETFLERVGFVVTFLHQQGFHEAQSALLAELEAKFPGVEKSQATSTQPSSSQQHGASDGELALVPSGSAVKAQAAAPDAPLPGRYGLTTDLGHLPAVKKRNIKHIRKQQVPWDEAIDEYENLDDVGYQRKDVAGQQQFEELELELQEGRDSEHFFTHQQGASTVGADTDDAFEDAQDDEDTSSSSSVDLSPHHSMARSSHATSEVGRSGGKSRPADETWDMGPMDIKFAEPVTTPRKSSPGKQQEESKPVLSRVESLSSSFKDFDIERDEQYSGRVSGVLSDTDMQADPEVIDFPPIPLAEITPQDLEAFSLQPVLNPHPAPSTSAPSAPSAPSDSGGQGITLEPRPMSAEGRSKSSGPDEPRTVQKGPEAVKEVAAGGFSFFPVTPPSADPPQPDSKLFKSWPSVRSSCTSEVIGPSDDDNTAADYADDEYSKSVSKPTSRSPSQNLSEVLHKQMMGGMSGDEEPGDHGATSGWSFDVAPRQNKTDPGGKAVSREPSLDLVPSQPPQSGTSSISEPSNKPGPSTNATDKQQASASTAAKAEEGSKEQVAEGSSKADGKAADPTKESAGGPAAKKAGDAASPSADAESPGPAMTKAKEASLGGAASLGELPEHVHPPVPEPELGSSPTTTSKADQDTTGVVADVVAHMIQLSLESLPMSSTSQHGDEDEVASSRGSHAAEGHEADAESSDEDHDDVESAAAIRLAAADDAVAAAEALNWQELQIHASPSAQPPEAPSPRYTVDENGVLTYEYDTEYIAQKYEVFDLRIYHRRQRTGFEETKDFPIRMNDLIAGRYQVMDFLGSAAFSRAVQALDTKTGMLVCLKIIKNNKDYFDQSLDEIKLLKFVNTYDPEDKHGLVRLYDYFYFKEHLFLVCELLRANLYEFQKYNRESGDAPYFTNARIQRIAKQVLGSLAYLHSLGLIHSDLKPENILIKSYSRCEVKVIDLGSSCFTSDQLSSYVQSRSYRAPEVILGLPYDQKIDVWSLGCILAELSSGFVLFQNDSLSTLLARLEGILGPMPEWMVRKGRYSHRFYTRSGHLYERNPTTERYELLVPKRTCLRHRVPDADDGLLGFISHLLHTDPHKRPTAAEALQHPWLHKEYPSMDA</sequence>
<dbReference type="Gene3D" id="1.10.510.10">
    <property type="entry name" value="Transferase(Phosphotransferase) domain 1"/>
    <property type="match status" value="1"/>
</dbReference>
<feature type="region of interest" description="Disordered" evidence="7">
    <location>
        <begin position="667"/>
        <end position="706"/>
    </location>
</feature>
<feature type="compositionally biased region" description="Low complexity" evidence="7">
    <location>
        <begin position="51"/>
        <end position="63"/>
    </location>
</feature>
<proteinExistence type="predicted"/>
<feature type="region of interest" description="Disordered" evidence="7">
    <location>
        <begin position="49"/>
        <end position="70"/>
    </location>
</feature>
<dbReference type="FunFam" id="3.30.200.20:FF:000216">
    <property type="entry name" value="Putative serine/threonine-protein kinase dyrk2"/>
    <property type="match status" value="1"/>
</dbReference>
<feature type="compositionally biased region" description="Low complexity" evidence="7">
    <location>
        <begin position="332"/>
        <end position="346"/>
    </location>
</feature>
<dbReference type="InterPro" id="IPR000719">
    <property type="entry name" value="Prot_kinase_dom"/>
</dbReference>
<feature type="region of interest" description="Disordered" evidence="7">
    <location>
        <begin position="320"/>
        <end position="651"/>
    </location>
</feature>
<keyword evidence="1" id="KW-0723">Serine/threonine-protein kinase</keyword>
<dbReference type="Gene3D" id="3.30.200.20">
    <property type="entry name" value="Phosphorylase Kinase, domain 1"/>
    <property type="match status" value="1"/>
</dbReference>
<dbReference type="GO" id="GO:0004674">
    <property type="term" value="F:protein serine/threonine kinase activity"/>
    <property type="evidence" value="ECO:0007669"/>
    <property type="project" value="UniProtKB-KW"/>
</dbReference>
<feature type="domain" description="Protein kinase" evidence="8">
    <location>
        <begin position="805"/>
        <end position="1107"/>
    </location>
</feature>
<organism evidence="9">
    <name type="scientific">Chlamydomonas leiostraca</name>
    <dbReference type="NCBI Taxonomy" id="1034604"/>
    <lineage>
        <taxon>Eukaryota</taxon>
        <taxon>Viridiplantae</taxon>
        <taxon>Chlorophyta</taxon>
        <taxon>core chlorophytes</taxon>
        <taxon>Chlorophyceae</taxon>
        <taxon>CS clade</taxon>
        <taxon>Chlamydomonadales</taxon>
        <taxon>Chlamydomonadaceae</taxon>
        <taxon>Chlamydomonas</taxon>
    </lineage>
</organism>
<feature type="compositionally biased region" description="Acidic residues" evidence="7">
    <location>
        <begin position="428"/>
        <end position="440"/>
    </location>
</feature>
<dbReference type="PANTHER" id="PTHR24058:SF124">
    <property type="entry name" value="PROTEIN KINASE SUPERFAMILY PROTEIN"/>
    <property type="match status" value="1"/>
</dbReference>
<evidence type="ECO:0000256" key="5">
    <source>
        <dbReference type="ARBA" id="ARBA00022777"/>
    </source>
</evidence>
<protein>
    <recommendedName>
        <fullName evidence="8">Protein kinase domain-containing protein</fullName>
    </recommendedName>
</protein>
<dbReference type="PROSITE" id="PS50011">
    <property type="entry name" value="PROTEIN_KINASE_DOM"/>
    <property type="match status" value="1"/>
</dbReference>
<evidence type="ECO:0000259" key="8">
    <source>
        <dbReference type="PROSITE" id="PS50011"/>
    </source>
</evidence>
<evidence type="ECO:0000256" key="4">
    <source>
        <dbReference type="ARBA" id="ARBA00022741"/>
    </source>
</evidence>
<keyword evidence="6" id="KW-0067">ATP-binding</keyword>
<feature type="compositionally biased region" description="Basic and acidic residues" evidence="7">
    <location>
        <begin position="362"/>
        <end position="374"/>
    </location>
</feature>
<keyword evidence="2" id="KW-0597">Phosphoprotein</keyword>
<dbReference type="Pfam" id="PF00069">
    <property type="entry name" value="Pkinase"/>
    <property type="match status" value="1"/>
</dbReference>
<dbReference type="InterPro" id="IPR050494">
    <property type="entry name" value="Ser_Thr_dual-spec_kinase"/>
</dbReference>
<keyword evidence="4" id="KW-0547">Nucleotide-binding</keyword>
<dbReference type="PROSITE" id="PS00108">
    <property type="entry name" value="PROTEIN_KINASE_ST"/>
    <property type="match status" value="1"/>
</dbReference>
<evidence type="ECO:0000256" key="3">
    <source>
        <dbReference type="ARBA" id="ARBA00022679"/>
    </source>
</evidence>